<name>A0A225WJ40_9STRA</name>
<dbReference type="EMBL" id="NBNE01000750">
    <property type="protein sequence ID" value="OWZ17454.1"/>
    <property type="molecule type" value="Genomic_DNA"/>
</dbReference>
<reference evidence="3" key="1">
    <citation type="submission" date="2017-03" db="EMBL/GenBank/DDBJ databases">
        <title>Phytopthora megakarya and P. palmivora, two closely related causual agents of cacao black pod achieved similar genome size and gene model numbers by different mechanisms.</title>
        <authorList>
            <person name="Ali S."/>
            <person name="Shao J."/>
            <person name="Larry D.J."/>
            <person name="Kronmiller B."/>
            <person name="Shen D."/>
            <person name="Strem M.D."/>
            <person name="Melnick R.L."/>
            <person name="Guiltinan M.J."/>
            <person name="Tyler B.M."/>
            <person name="Meinhardt L.W."/>
            <person name="Bailey B.A."/>
        </authorList>
    </citation>
    <scope>NUCLEOTIDE SEQUENCE [LARGE SCALE GENOMIC DNA]</scope>
    <source>
        <strain evidence="3">zdho120</strain>
    </source>
</reference>
<evidence type="ECO:0000259" key="1">
    <source>
        <dbReference type="Pfam" id="PF14214"/>
    </source>
</evidence>
<accession>A0A225WJ40</accession>
<dbReference type="InterPro" id="IPR025476">
    <property type="entry name" value="Helitron_helicase-like"/>
</dbReference>
<gene>
    <name evidence="2" type="ORF">PHMEG_0008594</name>
</gene>
<proteinExistence type="predicted"/>
<dbReference type="OrthoDB" id="120387at2759"/>
<feature type="domain" description="Helitron helicase-like" evidence="1">
    <location>
        <begin position="52"/>
        <end position="164"/>
    </location>
</feature>
<keyword evidence="2" id="KW-0547">Nucleotide-binding</keyword>
<dbReference type="Proteomes" id="UP000198211">
    <property type="component" value="Unassembled WGS sequence"/>
</dbReference>
<dbReference type="AlphaFoldDB" id="A0A225WJ40"/>
<dbReference type="GO" id="GO:0004386">
    <property type="term" value="F:helicase activity"/>
    <property type="evidence" value="ECO:0007669"/>
    <property type="project" value="UniProtKB-KW"/>
</dbReference>
<organism evidence="2 3">
    <name type="scientific">Phytophthora megakarya</name>
    <dbReference type="NCBI Taxonomy" id="4795"/>
    <lineage>
        <taxon>Eukaryota</taxon>
        <taxon>Sar</taxon>
        <taxon>Stramenopiles</taxon>
        <taxon>Oomycota</taxon>
        <taxon>Peronosporomycetes</taxon>
        <taxon>Peronosporales</taxon>
        <taxon>Peronosporaceae</taxon>
        <taxon>Phytophthora</taxon>
    </lineage>
</organism>
<dbReference type="Pfam" id="PF14214">
    <property type="entry name" value="Helitron_like_N"/>
    <property type="match status" value="1"/>
</dbReference>
<comment type="caution">
    <text evidence="2">The sequence shown here is derived from an EMBL/GenBank/DDBJ whole genome shotgun (WGS) entry which is preliminary data.</text>
</comment>
<keyword evidence="3" id="KW-1185">Reference proteome</keyword>
<evidence type="ECO:0000313" key="3">
    <source>
        <dbReference type="Proteomes" id="UP000198211"/>
    </source>
</evidence>
<sequence length="195" mass="22120">MVDVRTNIGVSTRVLRLNKKLAMDAYRSEAPGAMEEGKFRVSEYNQSAGRWETPTALFGSRKRVVLPSSYTGGPCQMYKTYQDSMAIVREFGKSDIFLTKTCSPEWKEIRDQIAEHQNSPDRPTSWRLSALLHDLDEGVLGRILARIYVVEFQKRGLPLAHILIILAEEAKPRTRDLITKLVSCEIPVETPNPEL</sequence>
<protein>
    <submittedName>
        <fullName evidence="2">Helitron helicase</fullName>
    </submittedName>
</protein>
<evidence type="ECO:0000313" key="2">
    <source>
        <dbReference type="EMBL" id="OWZ17454.1"/>
    </source>
</evidence>
<keyword evidence="2" id="KW-0347">Helicase</keyword>
<keyword evidence="2" id="KW-0067">ATP-binding</keyword>
<keyword evidence="2" id="KW-0378">Hydrolase</keyword>